<dbReference type="InterPro" id="IPR042221">
    <property type="entry name" value="Leu/Phe-tRNA_Trfase_N"/>
</dbReference>
<gene>
    <name evidence="4 5" type="primary">aat</name>
    <name evidence="5" type="ORF">NP596_03690</name>
</gene>
<name>A0ABT1U159_9GAMM</name>
<proteinExistence type="inferred from homology"/>
<accession>A0ABT1U159</accession>
<keyword evidence="2 4" id="KW-0808">Transferase</keyword>
<dbReference type="Gene3D" id="3.40.630.70">
    <property type="entry name" value="Leucyl/phenylalanyl-tRNA-protein transferase, C-terminal domain"/>
    <property type="match status" value="1"/>
</dbReference>
<dbReference type="HAMAP" id="MF_00688">
    <property type="entry name" value="Leu_Phe_trans"/>
    <property type="match status" value="1"/>
</dbReference>
<dbReference type="PANTHER" id="PTHR30098:SF2">
    <property type="entry name" value="LEUCYL_PHENYLALANYL-TRNA--PROTEIN TRANSFERASE"/>
    <property type="match status" value="1"/>
</dbReference>
<evidence type="ECO:0000313" key="5">
    <source>
        <dbReference type="EMBL" id="MCQ8127552.1"/>
    </source>
</evidence>
<dbReference type="GO" id="GO:0008914">
    <property type="term" value="F:leucyl-tRNA--protein transferase activity"/>
    <property type="evidence" value="ECO:0007669"/>
    <property type="project" value="UniProtKB-EC"/>
</dbReference>
<dbReference type="EC" id="2.3.2.6" evidence="4"/>
<dbReference type="Gene3D" id="3.30.70.3550">
    <property type="entry name" value="Leucyl/phenylalanyl-tRNA-protein transferase, N-terminal domain"/>
    <property type="match status" value="1"/>
</dbReference>
<sequence length="230" mass="25742">MQLNVLDALNPNQAFPSLDKALGEPNGLIAVGGCLSPQRILNAYRHGIFPWFNPGEPILWWSPDPRLVLFPDKLIVSRSLRKTLRKQLFEIRYDSAFEQVIAACAAPRSDQGGTWITGDMKQAYLQLHRMGFAHSVEAWQDRQLVGGLYGIGIGRVFFGESMFHRKTDASKVVFAHLVGQLTLWDYQLIDCQVSSGHLFSLGAEEIPRQVFAGLLDRLCPSPPAPLAWQK</sequence>
<comment type="subcellular location">
    <subcellularLocation>
        <location evidence="4">Cytoplasm</location>
    </subcellularLocation>
</comment>
<keyword evidence="6" id="KW-1185">Reference proteome</keyword>
<comment type="catalytic activity">
    <reaction evidence="4">
        <text>N-terminal L-arginyl-[protein] + L-leucyl-tRNA(Leu) = N-terminal L-leucyl-L-arginyl-[protein] + tRNA(Leu) + H(+)</text>
        <dbReference type="Rhea" id="RHEA:50416"/>
        <dbReference type="Rhea" id="RHEA-COMP:9613"/>
        <dbReference type="Rhea" id="RHEA-COMP:9622"/>
        <dbReference type="Rhea" id="RHEA-COMP:12672"/>
        <dbReference type="Rhea" id="RHEA-COMP:12673"/>
        <dbReference type="ChEBI" id="CHEBI:15378"/>
        <dbReference type="ChEBI" id="CHEBI:64719"/>
        <dbReference type="ChEBI" id="CHEBI:78442"/>
        <dbReference type="ChEBI" id="CHEBI:78494"/>
        <dbReference type="ChEBI" id="CHEBI:133044"/>
        <dbReference type="EC" id="2.3.2.6"/>
    </reaction>
</comment>
<evidence type="ECO:0000256" key="4">
    <source>
        <dbReference type="HAMAP-Rule" id="MF_00688"/>
    </source>
</evidence>
<dbReference type="InterPro" id="IPR004616">
    <property type="entry name" value="Leu/Phe-tRNA_Trfase"/>
</dbReference>
<comment type="catalytic activity">
    <reaction evidence="4">
        <text>N-terminal L-lysyl-[protein] + L-leucyl-tRNA(Leu) = N-terminal L-leucyl-L-lysyl-[protein] + tRNA(Leu) + H(+)</text>
        <dbReference type="Rhea" id="RHEA:12340"/>
        <dbReference type="Rhea" id="RHEA-COMP:9613"/>
        <dbReference type="Rhea" id="RHEA-COMP:9622"/>
        <dbReference type="Rhea" id="RHEA-COMP:12670"/>
        <dbReference type="Rhea" id="RHEA-COMP:12671"/>
        <dbReference type="ChEBI" id="CHEBI:15378"/>
        <dbReference type="ChEBI" id="CHEBI:65249"/>
        <dbReference type="ChEBI" id="CHEBI:78442"/>
        <dbReference type="ChEBI" id="CHEBI:78494"/>
        <dbReference type="ChEBI" id="CHEBI:133043"/>
        <dbReference type="EC" id="2.3.2.6"/>
    </reaction>
</comment>
<evidence type="ECO:0000256" key="1">
    <source>
        <dbReference type="ARBA" id="ARBA00022490"/>
    </source>
</evidence>
<dbReference type="Proteomes" id="UP001524586">
    <property type="component" value="Unassembled WGS sequence"/>
</dbReference>
<dbReference type="NCBIfam" id="TIGR00667">
    <property type="entry name" value="aat"/>
    <property type="match status" value="1"/>
</dbReference>
<evidence type="ECO:0000256" key="2">
    <source>
        <dbReference type="ARBA" id="ARBA00022679"/>
    </source>
</evidence>
<organism evidence="5 6">
    <name type="scientific">Methylomonas rivi</name>
    <dbReference type="NCBI Taxonomy" id="2952226"/>
    <lineage>
        <taxon>Bacteria</taxon>
        <taxon>Pseudomonadati</taxon>
        <taxon>Pseudomonadota</taxon>
        <taxon>Gammaproteobacteria</taxon>
        <taxon>Methylococcales</taxon>
        <taxon>Methylococcaceae</taxon>
        <taxon>Methylomonas</taxon>
    </lineage>
</organism>
<comment type="caution">
    <text evidence="5">The sequence shown here is derived from an EMBL/GenBank/DDBJ whole genome shotgun (WGS) entry which is preliminary data.</text>
</comment>
<dbReference type="PANTHER" id="PTHR30098">
    <property type="entry name" value="LEUCYL/PHENYLALANYL-TRNA--PROTEIN TRANSFERASE"/>
    <property type="match status" value="1"/>
</dbReference>
<protein>
    <recommendedName>
        <fullName evidence="4">Leucyl/phenylalanyl-tRNA--protein transferase</fullName>
        <ecNumber evidence="4">2.3.2.6</ecNumber>
    </recommendedName>
    <alternativeName>
        <fullName evidence="4">L/F-transferase</fullName>
    </alternativeName>
    <alternativeName>
        <fullName evidence="4">Leucyltransferase</fullName>
    </alternativeName>
    <alternativeName>
        <fullName evidence="4">Phenyalanyltransferase</fullName>
    </alternativeName>
</protein>
<evidence type="ECO:0000256" key="3">
    <source>
        <dbReference type="ARBA" id="ARBA00023315"/>
    </source>
</evidence>
<dbReference type="Pfam" id="PF03588">
    <property type="entry name" value="Leu_Phe_trans"/>
    <property type="match status" value="1"/>
</dbReference>
<dbReference type="InterPro" id="IPR042203">
    <property type="entry name" value="Leu/Phe-tRNA_Trfase_C"/>
</dbReference>
<dbReference type="RefSeq" id="WP_256613880.1">
    <property type="nucleotide sequence ID" value="NZ_JANIBK010000011.1"/>
</dbReference>
<dbReference type="EMBL" id="JANIBK010000011">
    <property type="protein sequence ID" value="MCQ8127552.1"/>
    <property type="molecule type" value="Genomic_DNA"/>
</dbReference>
<evidence type="ECO:0000313" key="6">
    <source>
        <dbReference type="Proteomes" id="UP001524586"/>
    </source>
</evidence>
<reference evidence="5 6" key="1">
    <citation type="submission" date="2022-07" db="EMBL/GenBank/DDBJ databases">
        <title>Methylomonas rivi sp. nov., Methylomonas rosea sp. nov., Methylomonas aureus sp. nov. and Methylomonas subterranea sp. nov., four novel methanotrophs isolated from a freshwater creek and the deep terrestrial subsurface.</title>
        <authorList>
            <person name="Abin C."/>
            <person name="Sankaranarayanan K."/>
            <person name="Garner C."/>
            <person name="Sindelar R."/>
            <person name="Kotary K."/>
            <person name="Garner R."/>
            <person name="Barclay S."/>
            <person name="Lawson P."/>
            <person name="Krumholz L."/>
        </authorList>
    </citation>
    <scope>NUCLEOTIDE SEQUENCE [LARGE SCALE GENOMIC DNA]</scope>
    <source>
        <strain evidence="5 6">WSC-6</strain>
    </source>
</reference>
<keyword evidence="1 4" id="KW-0963">Cytoplasm</keyword>
<comment type="function">
    <text evidence="4">Functions in the N-end rule pathway of protein degradation where it conjugates Leu, Phe and, less efficiently, Met from aminoacyl-tRNAs to the N-termini of proteins containing an N-terminal arginine or lysine.</text>
</comment>
<keyword evidence="3 4" id="KW-0012">Acyltransferase</keyword>
<dbReference type="InterPro" id="IPR016181">
    <property type="entry name" value="Acyl_CoA_acyltransferase"/>
</dbReference>
<dbReference type="SUPFAM" id="SSF55729">
    <property type="entry name" value="Acyl-CoA N-acyltransferases (Nat)"/>
    <property type="match status" value="1"/>
</dbReference>
<comment type="similarity">
    <text evidence="4">Belongs to the L/F-transferase family.</text>
</comment>
<comment type="catalytic activity">
    <reaction evidence="4">
        <text>L-phenylalanyl-tRNA(Phe) + an N-terminal L-alpha-aminoacyl-[protein] = an N-terminal L-phenylalanyl-L-alpha-aminoacyl-[protein] + tRNA(Phe)</text>
        <dbReference type="Rhea" id="RHEA:43632"/>
        <dbReference type="Rhea" id="RHEA-COMP:9668"/>
        <dbReference type="Rhea" id="RHEA-COMP:9699"/>
        <dbReference type="Rhea" id="RHEA-COMP:10636"/>
        <dbReference type="Rhea" id="RHEA-COMP:10637"/>
        <dbReference type="ChEBI" id="CHEBI:78442"/>
        <dbReference type="ChEBI" id="CHEBI:78531"/>
        <dbReference type="ChEBI" id="CHEBI:78597"/>
        <dbReference type="ChEBI" id="CHEBI:83561"/>
        <dbReference type="EC" id="2.3.2.6"/>
    </reaction>
</comment>